<organism evidence="2 3">
    <name type="scientific">Candidatus Accumulibacter adjunctus</name>
    <dbReference type="NCBI Taxonomy" id="1454001"/>
    <lineage>
        <taxon>Bacteria</taxon>
        <taxon>Pseudomonadati</taxon>
        <taxon>Pseudomonadota</taxon>
        <taxon>Betaproteobacteria</taxon>
        <taxon>Candidatus Accumulibacter</taxon>
    </lineage>
</organism>
<dbReference type="InterPro" id="IPR018946">
    <property type="entry name" value="PhoD-like_MPP"/>
</dbReference>
<dbReference type="SUPFAM" id="SSF56300">
    <property type="entry name" value="Metallo-dependent phosphatases"/>
    <property type="match status" value="1"/>
</dbReference>
<dbReference type="PANTHER" id="PTHR33987:SF1">
    <property type="entry name" value="CALCINEURIN-LIKE METALLO-PHOSPHOESTERASE SUPERFAMILY PROTEIN"/>
    <property type="match status" value="1"/>
</dbReference>
<dbReference type="PANTHER" id="PTHR33987">
    <property type="entry name" value="CALCINEURIN-LIKE METALLO-PHOSPHOESTERASE SUPERFAMILY PROTEIN"/>
    <property type="match status" value="1"/>
</dbReference>
<dbReference type="Pfam" id="PF09423">
    <property type="entry name" value="PhoD"/>
    <property type="match status" value="1"/>
</dbReference>
<dbReference type="InterPro" id="IPR029052">
    <property type="entry name" value="Metallo-depent_PP-like"/>
</dbReference>
<dbReference type="Gene3D" id="3.60.21.70">
    <property type="entry name" value="PhoD-like phosphatase"/>
    <property type="match status" value="1"/>
</dbReference>
<evidence type="ECO:0000259" key="1">
    <source>
        <dbReference type="Pfam" id="PF09423"/>
    </source>
</evidence>
<dbReference type="STRING" id="1454001.AW08_00364"/>
<reference evidence="2" key="1">
    <citation type="submission" date="2014-02" db="EMBL/GenBank/DDBJ databases">
        <title>Expanding our view of genomic diversity in Candidatus Accumulibacter clades.</title>
        <authorList>
            <person name="Skennerton C.T."/>
            <person name="Barr J.J."/>
            <person name="Slater F.R."/>
            <person name="Bond P.L."/>
            <person name="Tyson G.W."/>
        </authorList>
    </citation>
    <scope>NUCLEOTIDE SEQUENCE [LARGE SCALE GENOMIC DNA]</scope>
</reference>
<comment type="caution">
    <text evidence="2">The sequence shown here is derived from an EMBL/GenBank/DDBJ whole genome shotgun (WGS) entry which is preliminary data.</text>
</comment>
<keyword evidence="3" id="KW-1185">Reference proteome</keyword>
<protein>
    <submittedName>
        <fullName evidence="2">PhoD-like phosphatase</fullName>
    </submittedName>
</protein>
<accession>A0A011NWY8</accession>
<sequence length="323" mass="36073">MKAAFTSCLDVLDDDVQKVWNHVAAQNPDVLLLLGDSIYMDFGLPGFSDHPLGRPQKWDLPKFAKEMHGRYKAQSQVPSFRNLVGSVGRVGAIWDDHDFGWNGASGKGIGWNVMPSEKKSIARGLHMQFREWLRTRPLPPDYPGQPEMESLLSGPDVGIEEVFDIDAVRFVMLDGRYYREEAVVEIDPIDGQPERRPESTSLLGDSQRNWLAEKINEWSGIIVLCSGSTITGRSDAWEQYLDLSWLKQQRFQRTVILSGDIHTIASKKHKSLHGLWEFTASGAARPGFGGDSGNFGILNVTGDGIEVQLFDEDGLDKTKSVQL</sequence>
<dbReference type="InterPro" id="IPR038607">
    <property type="entry name" value="PhoD-like_sf"/>
</dbReference>
<dbReference type="EMBL" id="JFAX01000002">
    <property type="protein sequence ID" value="EXI69157.1"/>
    <property type="molecule type" value="Genomic_DNA"/>
</dbReference>
<name>A0A011NWY8_9PROT</name>
<dbReference type="Proteomes" id="UP000020218">
    <property type="component" value="Unassembled WGS sequence"/>
</dbReference>
<dbReference type="AlphaFoldDB" id="A0A011NWY8"/>
<gene>
    <name evidence="2" type="ORF">AW08_00364</name>
</gene>
<proteinExistence type="predicted"/>
<feature type="domain" description="PhoD-like phosphatase metallophosphatase" evidence="1">
    <location>
        <begin position="4"/>
        <end position="293"/>
    </location>
</feature>
<evidence type="ECO:0000313" key="2">
    <source>
        <dbReference type="EMBL" id="EXI69157.1"/>
    </source>
</evidence>
<evidence type="ECO:0000313" key="3">
    <source>
        <dbReference type="Proteomes" id="UP000020218"/>
    </source>
</evidence>